<evidence type="ECO:0000313" key="2">
    <source>
        <dbReference type="EMBL" id="TNC21766.1"/>
    </source>
</evidence>
<feature type="region of interest" description="Disordered" evidence="1">
    <location>
        <begin position="82"/>
        <end position="109"/>
    </location>
</feature>
<reference evidence="2 3" key="1">
    <citation type="submission" date="2019-05" db="EMBL/GenBank/DDBJ databases">
        <title>Mumia sp. nov., isolated from the intestinal contents of plateau pika (Ochotona curzoniae) in the Qinghai-Tibet plateau of China.</title>
        <authorList>
            <person name="Tian Z."/>
        </authorList>
    </citation>
    <scope>NUCLEOTIDE SEQUENCE [LARGE SCALE GENOMIC DNA]</scope>
    <source>
        <strain evidence="3">527</strain>
    </source>
</reference>
<gene>
    <name evidence="2" type="ORF">FHE65_36285</name>
</gene>
<accession>A0A5C4LVJ1</accession>
<dbReference type="RefSeq" id="WP_139107568.1">
    <property type="nucleotide sequence ID" value="NZ_VDFR01000285.1"/>
</dbReference>
<dbReference type="EMBL" id="VDFR01000285">
    <property type="protein sequence ID" value="TNC21766.1"/>
    <property type="molecule type" value="Genomic_DNA"/>
</dbReference>
<dbReference type="AlphaFoldDB" id="A0A5C4LVJ1"/>
<evidence type="ECO:0000256" key="1">
    <source>
        <dbReference type="SAM" id="MobiDB-lite"/>
    </source>
</evidence>
<feature type="compositionally biased region" description="Basic and acidic residues" evidence="1">
    <location>
        <begin position="99"/>
        <end position="109"/>
    </location>
</feature>
<evidence type="ECO:0000313" key="3">
    <source>
        <dbReference type="Proteomes" id="UP000306740"/>
    </source>
</evidence>
<protein>
    <submittedName>
        <fullName evidence="2">Uncharacterized protein</fullName>
    </submittedName>
</protein>
<name>A0A5C4LVJ1_9ACTN</name>
<sequence length="109" mass="12504">MVVAAFRAGLEHEETLHSPSHRPKRPKCYEEQVRDALVKSFQAHKRKQLVWLLHCLEQCRPLRLGPRERLAQYRVRLQRGTVGSSLMPASDASKHSAMPRREPGACSHD</sequence>
<comment type="caution">
    <text evidence="2">The sequence shown here is derived from an EMBL/GenBank/DDBJ whole genome shotgun (WGS) entry which is preliminary data.</text>
</comment>
<dbReference type="Proteomes" id="UP000306740">
    <property type="component" value="Unassembled WGS sequence"/>
</dbReference>
<organism evidence="2 3">
    <name type="scientific">Mumia zhuanghuii</name>
    <dbReference type="NCBI Taxonomy" id="2585211"/>
    <lineage>
        <taxon>Bacteria</taxon>
        <taxon>Bacillati</taxon>
        <taxon>Actinomycetota</taxon>
        <taxon>Actinomycetes</taxon>
        <taxon>Propionibacteriales</taxon>
        <taxon>Nocardioidaceae</taxon>
        <taxon>Mumia</taxon>
    </lineage>
</organism>
<proteinExistence type="predicted"/>